<dbReference type="Proteomes" id="UP001501222">
    <property type="component" value="Unassembled WGS sequence"/>
</dbReference>
<gene>
    <name evidence="1" type="ORF">GCM10022235_39540</name>
</gene>
<evidence type="ECO:0008006" key="3">
    <source>
        <dbReference type="Google" id="ProtNLM"/>
    </source>
</evidence>
<accession>A0ABP6XHN8</accession>
<protein>
    <recommendedName>
        <fullName evidence="3">Peptidase MA superfamily protein</fullName>
    </recommendedName>
</protein>
<keyword evidence="2" id="KW-1185">Reference proteome</keyword>
<sequence length="417" mass="45462">MGRRTLGGLREWVAVAGVLAIVAGGAADGAAASSSAEVQVDAAAQVAAVEAVLERRATAVLEHDEDQFLADIDPYNKNLRASQKVLFENLVQFGFSKLAYRQGEAQYDQALLDKYGPTAYLVGGVMDYQIDGIDELPAQTPVGYTFVKRAGRYVLVDDSYLDTDQPDSPNQEAWDTGPVLVQRGPRTLVVVEPGRTEVAKTILADAQVALKAVNRWWLPDWKGGALVIALDDTKVRSTDFKGPVWNDTAAVATPVRRADAGFGGSYVVLNPRDRGQIDARSLAHEFTHVATAPDGPSAPFWLVEGMAEYVRGMPMAGEPAVDLAKYRKLVRSRYLDKAKALPTDKQFLGPTKEGSYAIGWYAVDYLVRKYGLNQIVGLHQEMAWQLNSQGRRDTIMTAQLGRTEAQIFAELKASRGS</sequence>
<dbReference type="EMBL" id="BAABAA010000005">
    <property type="protein sequence ID" value="GAA3566910.1"/>
    <property type="molecule type" value="Genomic_DNA"/>
</dbReference>
<name>A0ABP6XHN8_9ACTN</name>
<comment type="caution">
    <text evidence="1">The sequence shown here is derived from an EMBL/GenBank/DDBJ whole genome shotgun (WGS) entry which is preliminary data.</text>
</comment>
<evidence type="ECO:0000313" key="2">
    <source>
        <dbReference type="Proteomes" id="UP001501222"/>
    </source>
</evidence>
<reference evidence="2" key="1">
    <citation type="journal article" date="2019" name="Int. J. Syst. Evol. Microbiol.">
        <title>The Global Catalogue of Microorganisms (GCM) 10K type strain sequencing project: providing services to taxonomists for standard genome sequencing and annotation.</title>
        <authorList>
            <consortium name="The Broad Institute Genomics Platform"/>
            <consortium name="The Broad Institute Genome Sequencing Center for Infectious Disease"/>
            <person name="Wu L."/>
            <person name="Ma J."/>
        </authorList>
    </citation>
    <scope>NUCLEOTIDE SEQUENCE [LARGE SCALE GENOMIC DNA]</scope>
    <source>
        <strain evidence="2">JCM 16928</strain>
    </source>
</reference>
<dbReference type="RefSeq" id="WP_344842517.1">
    <property type="nucleotide sequence ID" value="NZ_BAABAA010000005.1"/>
</dbReference>
<proteinExistence type="predicted"/>
<organism evidence="1 2">
    <name type="scientific">Kribbella ginsengisoli</name>
    <dbReference type="NCBI Taxonomy" id="363865"/>
    <lineage>
        <taxon>Bacteria</taxon>
        <taxon>Bacillati</taxon>
        <taxon>Actinomycetota</taxon>
        <taxon>Actinomycetes</taxon>
        <taxon>Propionibacteriales</taxon>
        <taxon>Kribbellaceae</taxon>
        <taxon>Kribbella</taxon>
    </lineage>
</organism>
<evidence type="ECO:0000313" key="1">
    <source>
        <dbReference type="EMBL" id="GAA3566910.1"/>
    </source>
</evidence>